<accession>A0A1L9MSJ3</accession>
<dbReference type="PANTHER" id="PTHR40627:SF4">
    <property type="entry name" value="PRENYLTRANSFERASE ASQH1-RELATED"/>
    <property type="match status" value="1"/>
</dbReference>
<keyword evidence="5" id="KW-1185">Reference proteome</keyword>
<sequence>MAPSILIDAANTPSNEIKGSFKQEKTDIASKSLDFDGQLKIFNTLSRILSETDADHSFWWRVTGSQVARMLHEARYPELRQIELLLFHRFYVVPRLGPKAVGAVPGFWSRIAPGIGDGSPISYSWRWGTGPNSKILIRHYIEAMGSLTGTPADPLNELAAKEMLWELGKQFPTTDLTLLWKFAAHIRPTLTDENTRKTAGSSMLVGIETAADSNTVDVMAGLMTRAPSQVQDMLHVIYPQAMRDAYGEDAPLDCLNAVRDFMLTDPHGKLLTVLGTTAIDCCKQEVSRFKVYVTSHSVSFDHIAAVMTLGGRKPAPQRTLEQLRELWYGLRGLEADFPTSEEPTALPCVYSGPGLPNGRSGAVPNANLSGVTFYFDVHPKYALPHVKMQVEVSKHSESDWAAIQAVTGFLERRGQGRDAQAYMNVVRGMVTEEELQTKRGFQAFFALAIKNEEIDITSYFLPQVYRRFAQIQEELSETGRRRSRFDSY</sequence>
<protein>
    <recommendedName>
        <fullName evidence="6">Dimethylallyl tryptophan synthase</fullName>
    </recommendedName>
</protein>
<evidence type="ECO:0008006" key="6">
    <source>
        <dbReference type="Google" id="ProtNLM"/>
    </source>
</evidence>
<dbReference type="EMBL" id="KV878208">
    <property type="protein sequence ID" value="OJI79832.1"/>
    <property type="molecule type" value="Genomic_DNA"/>
</dbReference>
<evidence type="ECO:0000256" key="2">
    <source>
        <dbReference type="ARBA" id="ARBA00010209"/>
    </source>
</evidence>
<comment type="pathway">
    <text evidence="1">Secondary metabolite biosynthesis.</text>
</comment>
<evidence type="ECO:0000256" key="1">
    <source>
        <dbReference type="ARBA" id="ARBA00005179"/>
    </source>
</evidence>
<dbReference type="GO" id="GO:0009820">
    <property type="term" value="P:alkaloid metabolic process"/>
    <property type="evidence" value="ECO:0007669"/>
    <property type="project" value="InterPro"/>
</dbReference>
<keyword evidence="3" id="KW-0808">Transferase</keyword>
<proteinExistence type="inferred from homology"/>
<dbReference type="PANTHER" id="PTHR40627">
    <property type="entry name" value="INDOLE PRENYLTRANSFERASE TDIB-RELATED"/>
    <property type="match status" value="1"/>
</dbReference>
<dbReference type="AlphaFoldDB" id="A0A1L9MSJ3"/>
<dbReference type="STRING" id="767770.A0A1L9MSJ3"/>
<dbReference type="VEuPathDB" id="FungiDB:ASPTUDRAFT_205056"/>
<reference evidence="5" key="1">
    <citation type="journal article" date="2017" name="Genome Biol.">
        <title>Comparative genomics reveals high biological diversity and specific adaptations in the industrially and medically important fungal genus Aspergillus.</title>
        <authorList>
            <person name="de Vries R.P."/>
            <person name="Riley R."/>
            <person name="Wiebenga A."/>
            <person name="Aguilar-Osorio G."/>
            <person name="Amillis S."/>
            <person name="Uchima C.A."/>
            <person name="Anderluh G."/>
            <person name="Asadollahi M."/>
            <person name="Askin M."/>
            <person name="Barry K."/>
            <person name="Battaglia E."/>
            <person name="Bayram O."/>
            <person name="Benocci T."/>
            <person name="Braus-Stromeyer S.A."/>
            <person name="Caldana C."/>
            <person name="Canovas D."/>
            <person name="Cerqueira G.C."/>
            <person name="Chen F."/>
            <person name="Chen W."/>
            <person name="Choi C."/>
            <person name="Clum A."/>
            <person name="Dos Santos R.A."/>
            <person name="Damasio A.R."/>
            <person name="Diallinas G."/>
            <person name="Emri T."/>
            <person name="Fekete E."/>
            <person name="Flipphi M."/>
            <person name="Freyberg S."/>
            <person name="Gallo A."/>
            <person name="Gournas C."/>
            <person name="Habgood R."/>
            <person name="Hainaut M."/>
            <person name="Harispe M.L."/>
            <person name="Henrissat B."/>
            <person name="Hilden K.S."/>
            <person name="Hope R."/>
            <person name="Hossain A."/>
            <person name="Karabika E."/>
            <person name="Karaffa L."/>
            <person name="Karanyi Z."/>
            <person name="Krasevec N."/>
            <person name="Kuo A."/>
            <person name="Kusch H."/>
            <person name="LaButti K."/>
            <person name="Lagendijk E.L."/>
            <person name="Lapidus A."/>
            <person name="Levasseur A."/>
            <person name="Lindquist E."/>
            <person name="Lipzen A."/>
            <person name="Logrieco A.F."/>
            <person name="MacCabe A."/>
            <person name="Maekelae M.R."/>
            <person name="Malavazi I."/>
            <person name="Melin P."/>
            <person name="Meyer V."/>
            <person name="Mielnichuk N."/>
            <person name="Miskei M."/>
            <person name="Molnar A.P."/>
            <person name="Mule G."/>
            <person name="Ngan C.Y."/>
            <person name="Orejas M."/>
            <person name="Orosz E."/>
            <person name="Ouedraogo J.P."/>
            <person name="Overkamp K.M."/>
            <person name="Park H.-S."/>
            <person name="Perrone G."/>
            <person name="Piumi F."/>
            <person name="Punt P.J."/>
            <person name="Ram A.F."/>
            <person name="Ramon A."/>
            <person name="Rauscher S."/>
            <person name="Record E."/>
            <person name="Riano-Pachon D.M."/>
            <person name="Robert V."/>
            <person name="Roehrig J."/>
            <person name="Ruller R."/>
            <person name="Salamov A."/>
            <person name="Salih N.S."/>
            <person name="Samson R.A."/>
            <person name="Sandor E."/>
            <person name="Sanguinetti M."/>
            <person name="Schuetze T."/>
            <person name="Sepcic K."/>
            <person name="Shelest E."/>
            <person name="Sherlock G."/>
            <person name="Sophianopoulou V."/>
            <person name="Squina F.M."/>
            <person name="Sun H."/>
            <person name="Susca A."/>
            <person name="Todd R.B."/>
            <person name="Tsang A."/>
            <person name="Unkles S.E."/>
            <person name="van de Wiele N."/>
            <person name="van Rossen-Uffink D."/>
            <person name="Oliveira J.V."/>
            <person name="Vesth T.C."/>
            <person name="Visser J."/>
            <person name="Yu J.-H."/>
            <person name="Zhou M."/>
            <person name="Andersen M.R."/>
            <person name="Archer D.B."/>
            <person name="Baker S.E."/>
            <person name="Benoit I."/>
            <person name="Brakhage A.A."/>
            <person name="Braus G.H."/>
            <person name="Fischer R."/>
            <person name="Frisvad J.C."/>
            <person name="Goldman G.H."/>
            <person name="Houbraken J."/>
            <person name="Oakley B."/>
            <person name="Pocsi I."/>
            <person name="Scazzocchio C."/>
            <person name="Seiboth B."/>
            <person name="vanKuyk P.A."/>
            <person name="Wortman J."/>
            <person name="Dyer P.S."/>
            <person name="Grigoriev I.V."/>
        </authorList>
    </citation>
    <scope>NUCLEOTIDE SEQUENCE [LARGE SCALE GENOMIC DNA]</scope>
    <source>
        <strain evidence="5">CBS 134.48</strain>
    </source>
</reference>
<dbReference type="NCBIfam" id="TIGR03429">
    <property type="entry name" value="arom_pren_DMATS"/>
    <property type="match status" value="1"/>
</dbReference>
<dbReference type="InterPro" id="IPR017795">
    <property type="entry name" value="ABBA_NscD-like"/>
</dbReference>
<name>A0A1L9MSJ3_ASPTC</name>
<evidence type="ECO:0000313" key="4">
    <source>
        <dbReference type="EMBL" id="OJI79832.1"/>
    </source>
</evidence>
<dbReference type="OMA" id="TGIDCCK"/>
<dbReference type="Proteomes" id="UP000184304">
    <property type="component" value="Unassembled WGS sequence"/>
</dbReference>
<dbReference type="Pfam" id="PF11991">
    <property type="entry name" value="Trp_DMAT"/>
    <property type="match status" value="1"/>
</dbReference>
<evidence type="ECO:0000256" key="3">
    <source>
        <dbReference type="ARBA" id="ARBA00022679"/>
    </source>
</evidence>
<dbReference type="OrthoDB" id="3354387at2759"/>
<dbReference type="GO" id="GO:0004659">
    <property type="term" value="F:prenyltransferase activity"/>
    <property type="evidence" value="ECO:0007669"/>
    <property type="project" value="TreeGrafter"/>
</dbReference>
<gene>
    <name evidence="4" type="ORF">ASPTUDRAFT_205056</name>
</gene>
<comment type="similarity">
    <text evidence="2">Belongs to the tryptophan dimethylallyltransferase family.</text>
</comment>
<organism evidence="4 5">
    <name type="scientific">Aspergillus tubingensis (strain CBS 134.48)</name>
    <dbReference type="NCBI Taxonomy" id="767770"/>
    <lineage>
        <taxon>Eukaryota</taxon>
        <taxon>Fungi</taxon>
        <taxon>Dikarya</taxon>
        <taxon>Ascomycota</taxon>
        <taxon>Pezizomycotina</taxon>
        <taxon>Eurotiomycetes</taxon>
        <taxon>Eurotiomycetidae</taxon>
        <taxon>Eurotiales</taxon>
        <taxon>Aspergillaceae</taxon>
        <taxon>Aspergillus</taxon>
        <taxon>Aspergillus subgen. Circumdati</taxon>
    </lineage>
</organism>
<dbReference type="CDD" id="cd13929">
    <property type="entry name" value="PT-DMATS_CymD"/>
    <property type="match status" value="1"/>
</dbReference>
<evidence type="ECO:0000313" key="5">
    <source>
        <dbReference type="Proteomes" id="UP000184304"/>
    </source>
</evidence>